<evidence type="ECO:0000313" key="2">
    <source>
        <dbReference type="EMBL" id="GLY87064.1"/>
    </source>
</evidence>
<evidence type="ECO:0000256" key="1">
    <source>
        <dbReference type="SAM" id="MobiDB-lite"/>
    </source>
</evidence>
<dbReference type="Gene3D" id="3.50.50.60">
    <property type="entry name" value="FAD/NAD(P)-binding domain"/>
    <property type="match status" value="1"/>
</dbReference>
<evidence type="ECO:0000313" key="3">
    <source>
        <dbReference type="Proteomes" id="UP001165074"/>
    </source>
</evidence>
<feature type="region of interest" description="Disordered" evidence="1">
    <location>
        <begin position="99"/>
        <end position="139"/>
    </location>
</feature>
<dbReference type="Proteomes" id="UP001165074">
    <property type="component" value="Unassembled WGS sequence"/>
</dbReference>
<dbReference type="EMBL" id="BSTK01000007">
    <property type="protein sequence ID" value="GLY87064.1"/>
    <property type="molecule type" value="Genomic_DNA"/>
</dbReference>
<dbReference type="RefSeq" id="WP_349497848.1">
    <property type="nucleotide sequence ID" value="NZ_BSTK01000007.1"/>
</dbReference>
<reference evidence="2" key="1">
    <citation type="submission" date="2023-03" db="EMBL/GenBank/DDBJ databases">
        <title>Actinoallomurus iriomotensis NBRC 103684.</title>
        <authorList>
            <person name="Ichikawa N."/>
            <person name="Sato H."/>
            <person name="Tonouchi N."/>
        </authorList>
    </citation>
    <scope>NUCLEOTIDE SEQUENCE</scope>
    <source>
        <strain evidence="2">NBRC 103684</strain>
    </source>
</reference>
<name>A0A9W6S449_9ACTN</name>
<dbReference type="AlphaFoldDB" id="A0A9W6S449"/>
<keyword evidence="3" id="KW-1185">Reference proteome</keyword>
<comment type="caution">
    <text evidence="2">The sequence shown here is derived from an EMBL/GenBank/DDBJ whole genome shotgun (WGS) entry which is preliminary data.</text>
</comment>
<accession>A0A9W6S449</accession>
<organism evidence="2 3">
    <name type="scientific">Actinoallomurus iriomotensis</name>
    <dbReference type="NCBI Taxonomy" id="478107"/>
    <lineage>
        <taxon>Bacteria</taxon>
        <taxon>Bacillati</taxon>
        <taxon>Actinomycetota</taxon>
        <taxon>Actinomycetes</taxon>
        <taxon>Streptosporangiales</taxon>
        <taxon>Thermomonosporaceae</taxon>
        <taxon>Actinoallomurus</taxon>
    </lineage>
</organism>
<proteinExistence type="predicted"/>
<dbReference type="InterPro" id="IPR036188">
    <property type="entry name" value="FAD/NAD-bd_sf"/>
</dbReference>
<protein>
    <submittedName>
        <fullName evidence="2">Uncharacterized protein</fullName>
    </submittedName>
</protein>
<feature type="compositionally biased region" description="Gly residues" evidence="1">
    <location>
        <begin position="103"/>
        <end position="112"/>
    </location>
</feature>
<gene>
    <name evidence="2" type="ORF">Airi02_049930</name>
</gene>
<sequence>MAATTAAYASETVDAVVICGGAAGLNGALISARSHRSVVVIDGGPRNTPTETMHGLIGLDGGDGEARVPVGGSGGRLGRGDLAENDHIVVAAHLLPAPREEFGGQGVPGAGGRRTPHRSTRPWSRPRTVPPHAHPAREH</sequence>
<dbReference type="SUPFAM" id="SSF51905">
    <property type="entry name" value="FAD/NAD(P)-binding domain"/>
    <property type="match status" value="1"/>
</dbReference>